<protein>
    <recommendedName>
        <fullName evidence="11">ascorbate ferrireductase (transmembrane)</fullName>
        <ecNumber evidence="11">7.2.1.3</ecNumber>
    </recommendedName>
</protein>
<keyword evidence="10 12" id="KW-0472">Membrane</keyword>
<evidence type="ECO:0000256" key="1">
    <source>
        <dbReference type="ARBA" id="ARBA00001970"/>
    </source>
</evidence>
<keyword evidence="13" id="KW-0732">Signal</keyword>
<dbReference type="GO" id="GO:0046872">
    <property type="term" value="F:metal ion binding"/>
    <property type="evidence" value="ECO:0007669"/>
    <property type="project" value="UniProtKB-KW"/>
</dbReference>
<name>A0A7I5E7V6_HAECO</name>
<dbReference type="GO" id="GO:0140571">
    <property type="term" value="F:transmembrane ascorbate ferrireductase activity"/>
    <property type="evidence" value="ECO:0007669"/>
    <property type="project" value="UniProtKB-EC"/>
</dbReference>
<dbReference type="AlphaFoldDB" id="A0A7I5E7V6"/>
<organism evidence="15 16">
    <name type="scientific">Haemonchus contortus</name>
    <name type="common">Barber pole worm</name>
    <dbReference type="NCBI Taxonomy" id="6289"/>
    <lineage>
        <taxon>Eukaryota</taxon>
        <taxon>Metazoa</taxon>
        <taxon>Ecdysozoa</taxon>
        <taxon>Nematoda</taxon>
        <taxon>Chromadorea</taxon>
        <taxon>Rhabditida</taxon>
        <taxon>Rhabditina</taxon>
        <taxon>Rhabditomorpha</taxon>
        <taxon>Strongyloidea</taxon>
        <taxon>Trichostrongylidae</taxon>
        <taxon>Haemonchus</taxon>
    </lineage>
</organism>
<evidence type="ECO:0000256" key="11">
    <source>
        <dbReference type="ARBA" id="ARBA00024225"/>
    </source>
</evidence>
<feature type="transmembrane region" description="Helical" evidence="12">
    <location>
        <begin position="296"/>
        <end position="316"/>
    </location>
</feature>
<comment type="subcellular location">
    <subcellularLocation>
        <location evidence="2">Membrane</location>
        <topology evidence="2">Multi-pass membrane protein</topology>
    </subcellularLocation>
</comment>
<feature type="transmembrane region" description="Helical" evidence="12">
    <location>
        <begin position="409"/>
        <end position="429"/>
    </location>
</feature>
<dbReference type="PANTHER" id="PTHR15422">
    <property type="entry name" value="OS05G0565100 PROTEIN"/>
    <property type="match status" value="1"/>
</dbReference>
<keyword evidence="7" id="KW-0249">Electron transport</keyword>
<evidence type="ECO:0000256" key="4">
    <source>
        <dbReference type="ARBA" id="ARBA00022617"/>
    </source>
</evidence>
<dbReference type="SMART" id="SM00665">
    <property type="entry name" value="B561"/>
    <property type="match status" value="1"/>
</dbReference>
<reference evidence="16" key="1">
    <citation type="submission" date="2020-12" db="UniProtKB">
        <authorList>
            <consortium name="WormBaseParasite"/>
        </authorList>
    </citation>
    <scope>IDENTIFICATION</scope>
    <source>
        <strain evidence="16">MHco3</strain>
    </source>
</reference>
<dbReference type="GO" id="GO:0020037">
    <property type="term" value="F:heme binding"/>
    <property type="evidence" value="ECO:0007669"/>
    <property type="project" value="TreeGrafter"/>
</dbReference>
<feature type="signal peptide" evidence="13">
    <location>
        <begin position="1"/>
        <end position="31"/>
    </location>
</feature>
<keyword evidence="3" id="KW-0813">Transport</keyword>
<evidence type="ECO:0000256" key="8">
    <source>
        <dbReference type="ARBA" id="ARBA00022989"/>
    </source>
</evidence>
<keyword evidence="4" id="KW-0349">Heme</keyword>
<dbReference type="GO" id="GO:0016020">
    <property type="term" value="C:membrane"/>
    <property type="evidence" value="ECO:0007669"/>
    <property type="project" value="UniProtKB-SubCell"/>
</dbReference>
<keyword evidence="9" id="KW-0408">Iron</keyword>
<dbReference type="PANTHER" id="PTHR15422:SF24">
    <property type="entry name" value="DOMON RELATED DOMAIN-CONTAINING PROTEIN"/>
    <property type="match status" value="1"/>
</dbReference>
<dbReference type="CDD" id="cd08760">
    <property type="entry name" value="Cyt_b561_FRRS1_like"/>
    <property type="match status" value="1"/>
</dbReference>
<proteinExistence type="predicted"/>
<feature type="transmembrane region" description="Helical" evidence="12">
    <location>
        <begin position="479"/>
        <end position="506"/>
    </location>
</feature>
<dbReference type="Gene3D" id="1.20.120.1770">
    <property type="match status" value="1"/>
</dbReference>
<evidence type="ECO:0000256" key="3">
    <source>
        <dbReference type="ARBA" id="ARBA00022448"/>
    </source>
</evidence>
<evidence type="ECO:0000256" key="6">
    <source>
        <dbReference type="ARBA" id="ARBA00022723"/>
    </source>
</evidence>
<dbReference type="EC" id="7.2.1.3" evidence="11"/>
<evidence type="ECO:0000256" key="7">
    <source>
        <dbReference type="ARBA" id="ARBA00022982"/>
    </source>
</evidence>
<dbReference type="InterPro" id="IPR006593">
    <property type="entry name" value="Cyt_b561/ferric_Rdtase_TM"/>
</dbReference>
<dbReference type="PROSITE" id="PS50939">
    <property type="entry name" value="CYTOCHROME_B561"/>
    <property type="match status" value="1"/>
</dbReference>
<evidence type="ECO:0000259" key="14">
    <source>
        <dbReference type="PROSITE" id="PS50939"/>
    </source>
</evidence>
<dbReference type="GO" id="GO:0140575">
    <property type="term" value="F:transmembrane monodehydroascorbate reductase activity"/>
    <property type="evidence" value="ECO:0007669"/>
    <property type="project" value="InterPro"/>
</dbReference>
<evidence type="ECO:0000313" key="15">
    <source>
        <dbReference type="Proteomes" id="UP000025227"/>
    </source>
</evidence>
<comment type="cofactor">
    <cofactor evidence="1">
        <name>heme b</name>
        <dbReference type="ChEBI" id="CHEBI:60344"/>
    </cofactor>
</comment>
<feature type="transmembrane region" description="Helical" evidence="12">
    <location>
        <begin position="336"/>
        <end position="356"/>
    </location>
</feature>
<dbReference type="WBParaSite" id="HCON_00055660-00001">
    <property type="protein sequence ID" value="HCON_00055660-00001"/>
    <property type="gene ID" value="HCON_00055660"/>
</dbReference>
<dbReference type="CDD" id="cd09628">
    <property type="entry name" value="DOMON_SDR_2_like"/>
    <property type="match status" value="1"/>
</dbReference>
<evidence type="ECO:0000313" key="16">
    <source>
        <dbReference type="WBParaSite" id="HCON_00055660-00001"/>
    </source>
</evidence>
<feature type="transmembrane region" description="Helical" evidence="12">
    <location>
        <begin position="250"/>
        <end position="275"/>
    </location>
</feature>
<feature type="domain" description="Cytochrome b561" evidence="14">
    <location>
        <begin position="217"/>
        <end position="428"/>
    </location>
</feature>
<sequence length="509" mass="57350">VTGVCWSNHSSPSLMLAVTLLVLTTLSYSLAFSFEGCNATQSCWFQPPNCNANERGKCISGVRWNMEPDGLRIQLQTHVNDLDPHRPAYAALGFSYNQRMDDDTVVECVQPLQGQPGQVRVSFNDETFNNVLHQASSVLLEGGSVTMEDGVLKCDMKLLLDNVGLVSNASRFMIHDLEARPYYLLFARGNADPWTLEKDIHSVNDNPQFPWMTEEMVSFCRGDNCSSSDIYFLNEGKQTHVSRYWRYRVAVLHGVALIFAWWVLGSSAILIARYFKPLFPRKKLLGTAVWFQFHRDLFLISLVLQILAVIFIFWQANWVWYQCSYQCTPKDFSKKMHAIVGVIATVLAVTQPLSAFLRPSPNSRYRFVFNWTHWLVGMTAWGFASTAMILSLPMGKTGLNSYYGYAPNWVMGGYILFFIGINVVMEMLATNNEPRMEKNVSELKPHRFIVGPNGMALSHLNGPAVESPLAPPTHAKARLFIFFLHLIVALGVAITITVMLVTILLAHSP</sequence>
<evidence type="ECO:0000256" key="13">
    <source>
        <dbReference type="SAM" id="SignalP"/>
    </source>
</evidence>
<keyword evidence="5 12" id="KW-0812">Transmembrane</keyword>
<evidence type="ECO:0000256" key="2">
    <source>
        <dbReference type="ARBA" id="ARBA00004141"/>
    </source>
</evidence>
<evidence type="ECO:0000256" key="5">
    <source>
        <dbReference type="ARBA" id="ARBA00022692"/>
    </source>
</evidence>
<feature type="transmembrane region" description="Helical" evidence="12">
    <location>
        <begin position="368"/>
        <end position="389"/>
    </location>
</feature>
<dbReference type="InterPro" id="IPR045150">
    <property type="entry name" value="CYB561D1/2"/>
</dbReference>
<evidence type="ECO:0000256" key="10">
    <source>
        <dbReference type="ARBA" id="ARBA00023136"/>
    </source>
</evidence>
<accession>A0A7I5E7V6</accession>
<dbReference type="Proteomes" id="UP000025227">
    <property type="component" value="Unplaced"/>
</dbReference>
<keyword evidence="8 12" id="KW-1133">Transmembrane helix</keyword>
<evidence type="ECO:0000256" key="12">
    <source>
        <dbReference type="SAM" id="Phobius"/>
    </source>
</evidence>
<feature type="chain" id="PRO_5035458890" description="ascorbate ferrireductase (transmembrane)" evidence="13">
    <location>
        <begin position="32"/>
        <end position="509"/>
    </location>
</feature>
<keyword evidence="15" id="KW-1185">Reference proteome</keyword>
<keyword evidence="6" id="KW-0479">Metal-binding</keyword>
<evidence type="ECO:0000256" key="9">
    <source>
        <dbReference type="ARBA" id="ARBA00023004"/>
    </source>
</evidence>
<dbReference type="OrthoDB" id="6372137at2759"/>